<feature type="repeat" description="Solcar" evidence="9">
    <location>
        <begin position="223"/>
        <end position="310"/>
    </location>
</feature>
<evidence type="ECO:0000256" key="10">
    <source>
        <dbReference type="RuleBase" id="RU000488"/>
    </source>
</evidence>
<dbReference type="PROSITE" id="PS50920">
    <property type="entry name" value="SOLCAR"/>
    <property type="match status" value="3"/>
</dbReference>
<dbReference type="EMBL" id="UXUI01010002">
    <property type="protein sequence ID" value="VDD94629.1"/>
    <property type="molecule type" value="Genomic_DNA"/>
</dbReference>
<dbReference type="Proteomes" id="UP000274131">
    <property type="component" value="Unassembled WGS sequence"/>
</dbReference>
<dbReference type="STRING" id="51028.A0A0N4VGT4"/>
<dbReference type="GO" id="GO:0015227">
    <property type="term" value="F:O-acyl-L-carnitine transmembrane transporter activity"/>
    <property type="evidence" value="ECO:0007669"/>
    <property type="project" value="TreeGrafter"/>
</dbReference>
<sequence>MEFYDFFKSFVSGGVAGMACLITGHPFDTIKVRLQAMPHRQHQHLYQYPFHCHQKTLSGAHYFTGAFDCLQKTVINEGFKALFKGMTVPVLFGIPRSAIFFGSFTLGKQLQTGGIDRELSPFELFNAGAFAGAIRGVIMIPTERVKCILQVRQNPLTVAEVPKYEGPINVVKHLYSSGGIKSIYRGSCVTLLRDIPASGSYFTVYEYLTKSLLKDRKTSEGNTPVTIVVGAGGVAGVVSCLIVIPLDVVKSRIQTAPEGKYRHGIRSVLQEIVRQNEGFKALYKGLTPVALRAFPANAACFIGLETTLSLFRFFEI</sequence>
<dbReference type="PANTHER" id="PTHR45624">
    <property type="entry name" value="MITOCHONDRIAL BASIC AMINO ACIDS TRANSPORTER-RELATED"/>
    <property type="match status" value="1"/>
</dbReference>
<keyword evidence="6" id="KW-1133">Transmembrane helix</keyword>
<keyword evidence="4 9" id="KW-0812">Transmembrane</keyword>
<evidence type="ECO:0000256" key="6">
    <source>
        <dbReference type="ARBA" id="ARBA00022989"/>
    </source>
</evidence>
<keyword evidence="3 10" id="KW-0813">Transport</keyword>
<evidence type="ECO:0000313" key="12">
    <source>
        <dbReference type="Proteomes" id="UP000274131"/>
    </source>
</evidence>
<dbReference type="OrthoDB" id="14252at2759"/>
<dbReference type="InterPro" id="IPR023395">
    <property type="entry name" value="MCP_dom_sf"/>
</dbReference>
<dbReference type="Gene3D" id="1.50.40.10">
    <property type="entry name" value="Mitochondrial carrier domain"/>
    <property type="match status" value="2"/>
</dbReference>
<evidence type="ECO:0000256" key="5">
    <source>
        <dbReference type="ARBA" id="ARBA00022737"/>
    </source>
</evidence>
<dbReference type="InterPro" id="IPR018108">
    <property type="entry name" value="MCP_transmembrane"/>
</dbReference>
<dbReference type="AlphaFoldDB" id="A0A0N4VGT4"/>
<evidence type="ECO:0000256" key="1">
    <source>
        <dbReference type="ARBA" id="ARBA00004225"/>
    </source>
</evidence>
<keyword evidence="8 9" id="KW-0472">Membrane</keyword>
<comment type="subcellular location">
    <subcellularLocation>
        <location evidence="1">Mitochondrion membrane</location>
        <topology evidence="1">Multi-pass membrane protein</topology>
    </subcellularLocation>
</comment>
<evidence type="ECO:0000256" key="8">
    <source>
        <dbReference type="ARBA" id="ARBA00023136"/>
    </source>
</evidence>
<evidence type="ECO:0000256" key="2">
    <source>
        <dbReference type="ARBA" id="ARBA00006375"/>
    </source>
</evidence>
<keyword evidence="7" id="KW-0496">Mitochondrion</keyword>
<proteinExistence type="inferred from homology"/>
<evidence type="ECO:0000313" key="11">
    <source>
        <dbReference type="EMBL" id="VDD94629.1"/>
    </source>
</evidence>
<gene>
    <name evidence="11" type="ORF">EVEC_LOCUS9380</name>
</gene>
<dbReference type="GO" id="GO:0031966">
    <property type="term" value="C:mitochondrial membrane"/>
    <property type="evidence" value="ECO:0007669"/>
    <property type="project" value="UniProtKB-SubCell"/>
</dbReference>
<dbReference type="PANTHER" id="PTHR45624:SF4">
    <property type="entry name" value="CONGESTED-LIKE TRACHEA PROTEIN-RELATED"/>
    <property type="match status" value="1"/>
</dbReference>
<evidence type="ECO:0000256" key="4">
    <source>
        <dbReference type="ARBA" id="ARBA00022692"/>
    </source>
</evidence>
<evidence type="ECO:0000256" key="7">
    <source>
        <dbReference type="ARBA" id="ARBA00023128"/>
    </source>
</evidence>
<dbReference type="InterPro" id="IPR002067">
    <property type="entry name" value="MCP"/>
</dbReference>
<feature type="repeat" description="Solcar" evidence="9">
    <location>
        <begin position="4"/>
        <end position="110"/>
    </location>
</feature>
<name>A0A0N4VGT4_ENTVE</name>
<dbReference type="SUPFAM" id="SSF103506">
    <property type="entry name" value="Mitochondrial carrier"/>
    <property type="match status" value="1"/>
</dbReference>
<evidence type="ECO:0000256" key="3">
    <source>
        <dbReference type="ARBA" id="ARBA00022448"/>
    </source>
</evidence>
<evidence type="ECO:0000313" key="13">
    <source>
        <dbReference type="WBParaSite" id="EVEC_0001001601-mRNA-1"/>
    </source>
</evidence>
<dbReference type="Pfam" id="PF00153">
    <property type="entry name" value="Mito_carr"/>
    <property type="match status" value="3"/>
</dbReference>
<protein>
    <submittedName>
        <fullName evidence="13">Mitochondrial carrier protein</fullName>
    </submittedName>
</protein>
<dbReference type="WBParaSite" id="EVEC_0001001601-mRNA-1">
    <property type="protein sequence ID" value="EVEC_0001001601-mRNA-1"/>
    <property type="gene ID" value="EVEC_0001001601"/>
</dbReference>
<accession>A0A0N4VGT4</accession>
<reference evidence="11 12" key="2">
    <citation type="submission" date="2018-10" db="EMBL/GenBank/DDBJ databases">
        <authorList>
            <consortium name="Pathogen Informatics"/>
        </authorList>
    </citation>
    <scope>NUCLEOTIDE SEQUENCE [LARGE SCALE GENOMIC DNA]</scope>
</reference>
<dbReference type="GO" id="GO:1902603">
    <property type="term" value="P:carnitine transmembrane transport"/>
    <property type="evidence" value="ECO:0007669"/>
    <property type="project" value="TreeGrafter"/>
</dbReference>
<dbReference type="GO" id="GO:0006839">
    <property type="term" value="P:mitochondrial transport"/>
    <property type="evidence" value="ECO:0007669"/>
    <property type="project" value="TreeGrafter"/>
</dbReference>
<keyword evidence="12" id="KW-1185">Reference proteome</keyword>
<organism evidence="13">
    <name type="scientific">Enterobius vermicularis</name>
    <name type="common">Human pinworm</name>
    <dbReference type="NCBI Taxonomy" id="51028"/>
    <lineage>
        <taxon>Eukaryota</taxon>
        <taxon>Metazoa</taxon>
        <taxon>Ecdysozoa</taxon>
        <taxon>Nematoda</taxon>
        <taxon>Chromadorea</taxon>
        <taxon>Rhabditida</taxon>
        <taxon>Spirurina</taxon>
        <taxon>Oxyuridomorpha</taxon>
        <taxon>Oxyuroidea</taxon>
        <taxon>Oxyuridae</taxon>
        <taxon>Enterobius</taxon>
    </lineage>
</organism>
<evidence type="ECO:0000256" key="9">
    <source>
        <dbReference type="PROSITE-ProRule" id="PRU00282"/>
    </source>
</evidence>
<reference evidence="13" key="1">
    <citation type="submission" date="2017-02" db="UniProtKB">
        <authorList>
            <consortium name="WormBaseParasite"/>
        </authorList>
    </citation>
    <scope>IDENTIFICATION</scope>
</reference>
<keyword evidence="5" id="KW-0677">Repeat</keyword>
<dbReference type="PRINTS" id="PR00926">
    <property type="entry name" value="MITOCARRIER"/>
</dbReference>
<feature type="repeat" description="Solcar" evidence="9">
    <location>
        <begin position="119"/>
        <end position="211"/>
    </location>
</feature>
<comment type="similarity">
    <text evidence="2 10">Belongs to the mitochondrial carrier (TC 2.A.29) family.</text>
</comment>
<dbReference type="InterPro" id="IPR050567">
    <property type="entry name" value="Mitochondrial_Carrier"/>
</dbReference>